<gene>
    <name evidence="3" type="ORF">NCTC13560_02033</name>
    <name evidence="2" type="ORF">SAMN05421682_115118</name>
</gene>
<dbReference type="InterPro" id="IPR014729">
    <property type="entry name" value="Rossmann-like_a/b/a_fold"/>
</dbReference>
<dbReference type="OrthoDB" id="9774475at2"/>
<dbReference type="EMBL" id="FTMF01000015">
    <property type="protein sequence ID" value="SIR24981.1"/>
    <property type="molecule type" value="Genomic_DNA"/>
</dbReference>
<dbReference type="GeneID" id="303673468"/>
<evidence type="ECO:0000313" key="3">
    <source>
        <dbReference type="EMBL" id="SUX43463.1"/>
    </source>
</evidence>
<proteinExistence type="predicted"/>
<keyword evidence="4" id="KW-1185">Reference proteome</keyword>
<dbReference type="EMBL" id="UFVS01000001">
    <property type="protein sequence ID" value="SUX43463.1"/>
    <property type="molecule type" value="Genomic_DNA"/>
</dbReference>
<dbReference type="PANTHER" id="PTHR43196">
    <property type="entry name" value="SULFATE ADENYLYLTRANSFERASE SUBUNIT 2"/>
    <property type="match status" value="1"/>
</dbReference>
<accession>A0A381FAH8</accession>
<sequence>MIVLTPISGGKDSQAATLWAENKFGLKSLTGVFCDVKWEADETYLHIDYFTQKLGINFKVLTSKKYDGMVDLAVKRGRFPSTTARFCTEELKIFPMIDYILTLEDHIIVVDGIRADESAKRSKMEAECRYFKYYFEPYQTNTMIVESFADKPPVSLNQKKKLKKAQDRLAIGKDDPKYYTYRKKDVIKWCEKYDDSVIRPCFHMTGDEVIYYSLNRGYDINPRYKRGYKRVGCDPCIMEDIPSITLTVKESPSTIIKVKDAELKANSSFFPPDKIPKRYHSKVDKKGKSYPTMGDVERYINDKTATPDMFISDPVFKCRSHYNICE</sequence>
<dbReference type="PANTHER" id="PTHR43196:SF2">
    <property type="entry name" value="PHOSPHOADENOSINE PHOSPHOSULFATE REDUCTASE"/>
    <property type="match status" value="1"/>
</dbReference>
<reference evidence="2 4" key="1">
    <citation type="submission" date="2017-01" db="EMBL/GenBank/DDBJ databases">
        <authorList>
            <person name="Varghese N."/>
            <person name="Submissions S."/>
        </authorList>
    </citation>
    <scope>NUCLEOTIDE SEQUENCE [LARGE SCALE GENOMIC DNA]</scope>
    <source>
        <strain evidence="2 4">ATCC 27950</strain>
    </source>
</reference>
<evidence type="ECO:0000313" key="2">
    <source>
        <dbReference type="EMBL" id="SIR24981.1"/>
    </source>
</evidence>
<dbReference type="InterPro" id="IPR050128">
    <property type="entry name" value="Sulfate_adenylyltrnsfr_sub2"/>
</dbReference>
<organism evidence="3 5">
    <name type="scientific">Chryseobacterium indoltheticum</name>
    <dbReference type="NCBI Taxonomy" id="254"/>
    <lineage>
        <taxon>Bacteria</taxon>
        <taxon>Pseudomonadati</taxon>
        <taxon>Bacteroidota</taxon>
        <taxon>Flavobacteriia</taxon>
        <taxon>Flavobacteriales</taxon>
        <taxon>Weeksellaceae</taxon>
        <taxon>Chryseobacterium group</taxon>
        <taxon>Chryseobacterium</taxon>
    </lineage>
</organism>
<evidence type="ECO:0000313" key="5">
    <source>
        <dbReference type="Proteomes" id="UP000255231"/>
    </source>
</evidence>
<reference evidence="3 5" key="2">
    <citation type="submission" date="2018-06" db="EMBL/GenBank/DDBJ databases">
        <authorList>
            <consortium name="Pathogen Informatics"/>
            <person name="Doyle S."/>
        </authorList>
    </citation>
    <scope>NUCLEOTIDE SEQUENCE [LARGE SCALE GENOMIC DNA]</scope>
    <source>
        <strain evidence="3 5">NCTC13560</strain>
    </source>
</reference>
<name>A0A381FAH8_9FLAO</name>
<dbReference type="GO" id="GO:0003824">
    <property type="term" value="F:catalytic activity"/>
    <property type="evidence" value="ECO:0007669"/>
    <property type="project" value="InterPro"/>
</dbReference>
<dbReference type="Proteomes" id="UP000185725">
    <property type="component" value="Unassembled WGS sequence"/>
</dbReference>
<dbReference type="KEGG" id="cil:EG358_07140"/>
<dbReference type="AlphaFoldDB" id="A0A381FAH8"/>
<dbReference type="Proteomes" id="UP000255231">
    <property type="component" value="Unassembled WGS sequence"/>
</dbReference>
<feature type="domain" description="Phosphoadenosine phosphosulphate reductase" evidence="1">
    <location>
        <begin position="5"/>
        <end position="237"/>
    </location>
</feature>
<dbReference type="SUPFAM" id="SSF52402">
    <property type="entry name" value="Adenine nucleotide alpha hydrolases-like"/>
    <property type="match status" value="1"/>
</dbReference>
<dbReference type="InterPro" id="IPR002500">
    <property type="entry name" value="PAPS_reduct_dom"/>
</dbReference>
<protein>
    <submittedName>
        <fullName evidence="2">Phosphoadenosine phosphosulfate reductase family protein</fullName>
    </submittedName>
    <submittedName>
        <fullName evidence="3">Uncharacterized protein conserved in archaea</fullName>
    </submittedName>
</protein>
<evidence type="ECO:0000313" key="4">
    <source>
        <dbReference type="Proteomes" id="UP000185725"/>
    </source>
</evidence>
<evidence type="ECO:0000259" key="1">
    <source>
        <dbReference type="Pfam" id="PF01507"/>
    </source>
</evidence>
<dbReference type="Pfam" id="PF01507">
    <property type="entry name" value="PAPS_reduct"/>
    <property type="match status" value="1"/>
</dbReference>
<dbReference type="RefSeq" id="WP_076562371.1">
    <property type="nucleotide sequence ID" value="NZ_CP033929.1"/>
</dbReference>
<dbReference type="Gene3D" id="3.40.50.620">
    <property type="entry name" value="HUPs"/>
    <property type="match status" value="1"/>
</dbReference>